<reference evidence="3" key="1">
    <citation type="journal article" date="2010" name="BMC Genomics">
        <title>A genomic perspective on the potential of Actinobacillus succinogenes for industrial succinate production.</title>
        <authorList>
            <person name="McKinlay J.B."/>
            <person name="Laivenieks M."/>
            <person name="Schindler B.D."/>
            <person name="McKinlay A.A."/>
            <person name="Siddaramappa S."/>
            <person name="Challacombe J.F."/>
            <person name="Lowry S.R."/>
            <person name="Clum A."/>
            <person name="Lapidus A.L."/>
            <person name="Burkhart K.B."/>
            <person name="Harkins V."/>
            <person name="Vieille C."/>
        </authorList>
    </citation>
    <scope>NUCLEOTIDE SEQUENCE [LARGE SCALE GENOMIC DNA]</scope>
    <source>
        <strain evidence="3">ATCC 55618 / DSM 22257 / CCUG 43843 / 130Z</strain>
    </source>
</reference>
<dbReference type="KEGG" id="asu:Asuc_1594"/>
<dbReference type="RefSeq" id="WP_012073325.1">
    <property type="nucleotide sequence ID" value="NC_009655.1"/>
</dbReference>
<dbReference type="Proteomes" id="UP000001114">
    <property type="component" value="Chromosome"/>
</dbReference>
<protein>
    <submittedName>
        <fullName evidence="2">Uncharacterized protein</fullName>
    </submittedName>
</protein>
<dbReference type="STRING" id="339671.Asuc_1594"/>
<dbReference type="OrthoDB" id="9981480at2"/>
<proteinExistence type="predicted"/>
<dbReference type="HOGENOM" id="CLU_1840851_0_0_6"/>
<organism evidence="2 3">
    <name type="scientific">Actinobacillus succinogenes (strain ATCC 55618 / DSM 22257 / CCUG 43843 / 130Z)</name>
    <dbReference type="NCBI Taxonomy" id="339671"/>
    <lineage>
        <taxon>Bacteria</taxon>
        <taxon>Pseudomonadati</taxon>
        <taxon>Pseudomonadota</taxon>
        <taxon>Gammaproteobacteria</taxon>
        <taxon>Pasteurellales</taxon>
        <taxon>Pasteurellaceae</taxon>
        <taxon>Actinobacillus</taxon>
    </lineage>
</organism>
<name>A6VPQ1_ACTSZ</name>
<dbReference type="AlphaFoldDB" id="A6VPQ1"/>
<evidence type="ECO:0000256" key="1">
    <source>
        <dbReference type="SAM" id="SignalP"/>
    </source>
</evidence>
<feature type="chain" id="PRO_5002704120" evidence="1">
    <location>
        <begin position="19"/>
        <end position="139"/>
    </location>
</feature>
<evidence type="ECO:0000313" key="2">
    <source>
        <dbReference type="EMBL" id="ABR74948.1"/>
    </source>
</evidence>
<sequence>MKKIALVCLLLLNGSVMAEVDLFPDESVRQFILIQNNAEKCFQPKLWRARNAKNDEEYNSILNQRSEMETISASQYEIALMTELFGEEATVQIFENPTVQEQFNEKLSRLSTDETTVNTPQECESLSQYYLRIRQKHIF</sequence>
<accession>A6VPQ1</accession>
<keyword evidence="1" id="KW-0732">Signal</keyword>
<keyword evidence="3" id="KW-1185">Reference proteome</keyword>
<feature type="signal peptide" evidence="1">
    <location>
        <begin position="1"/>
        <end position="18"/>
    </location>
</feature>
<evidence type="ECO:0000313" key="3">
    <source>
        <dbReference type="Proteomes" id="UP000001114"/>
    </source>
</evidence>
<dbReference type="EMBL" id="CP000746">
    <property type="protein sequence ID" value="ABR74948.1"/>
    <property type="molecule type" value="Genomic_DNA"/>
</dbReference>
<gene>
    <name evidence="2" type="ordered locus">Asuc_1594</name>
</gene>